<evidence type="ECO:0000313" key="1">
    <source>
        <dbReference type="EMBL" id="SNR23366.1"/>
    </source>
</evidence>
<proteinExistence type="predicted"/>
<keyword evidence="2" id="KW-1185">Reference proteome</keyword>
<protein>
    <submittedName>
        <fullName evidence="1">Uncharacterized protein</fullName>
    </submittedName>
</protein>
<reference evidence="2" key="1">
    <citation type="submission" date="2017-06" db="EMBL/GenBank/DDBJ databases">
        <authorList>
            <person name="Varghese N."/>
            <person name="Submissions S."/>
        </authorList>
    </citation>
    <scope>NUCLEOTIDE SEQUENCE [LARGE SCALE GENOMIC DNA]</scope>
    <source>
        <strain evidence="2">DSM 44485</strain>
    </source>
</reference>
<sequence>MLLRFGQRLTATEVYQLGRYGQITVSAGGRLFQPTDG</sequence>
<dbReference type="AlphaFoldDB" id="A0A238UMN7"/>
<accession>A0A238UMN7</accession>
<name>A0A238UMN7_9ACTN</name>
<dbReference type="Proteomes" id="UP000198420">
    <property type="component" value="Unassembled WGS sequence"/>
</dbReference>
<organism evidence="1 2">
    <name type="scientific">Actinomadura mexicana</name>
    <dbReference type="NCBI Taxonomy" id="134959"/>
    <lineage>
        <taxon>Bacteria</taxon>
        <taxon>Bacillati</taxon>
        <taxon>Actinomycetota</taxon>
        <taxon>Actinomycetes</taxon>
        <taxon>Streptosporangiales</taxon>
        <taxon>Thermomonosporaceae</taxon>
        <taxon>Actinomadura</taxon>
    </lineage>
</organism>
<gene>
    <name evidence="1" type="ORF">SAMN06265355_101144</name>
</gene>
<dbReference type="EMBL" id="FZNP01000001">
    <property type="protein sequence ID" value="SNR23366.1"/>
    <property type="molecule type" value="Genomic_DNA"/>
</dbReference>
<evidence type="ECO:0000313" key="2">
    <source>
        <dbReference type="Proteomes" id="UP000198420"/>
    </source>
</evidence>